<dbReference type="KEGG" id="cpor:BED41_15895"/>
<keyword evidence="1" id="KW-1133">Transmembrane helix</keyword>
<evidence type="ECO:0000259" key="2">
    <source>
        <dbReference type="Pfam" id="PF20097"/>
    </source>
</evidence>
<feature type="domain" description="DUF6487" evidence="2">
    <location>
        <begin position="1"/>
        <end position="59"/>
    </location>
</feature>
<name>A0A1B2I918_9BACT</name>
<keyword evidence="1" id="KW-0812">Transmembrane</keyword>
<organism evidence="3 4">
    <name type="scientific">Cloacibacillus porcorum</name>
    <dbReference type="NCBI Taxonomy" id="1197717"/>
    <lineage>
        <taxon>Bacteria</taxon>
        <taxon>Thermotogati</taxon>
        <taxon>Synergistota</taxon>
        <taxon>Synergistia</taxon>
        <taxon>Synergistales</taxon>
        <taxon>Synergistaceae</taxon>
        <taxon>Cloacibacillus</taxon>
    </lineage>
</organism>
<sequence>MTAGTLYGDTYRMKWLPRKRGLFLGIWAFGGCGVGRGGFFTRASVRAHFCDSCKKLVIDEHPREVKL</sequence>
<dbReference type="InterPro" id="IPR045504">
    <property type="entry name" value="DUF6487"/>
</dbReference>
<dbReference type="EMBL" id="CP016757">
    <property type="protein sequence ID" value="ANZ46453.1"/>
    <property type="molecule type" value="Genomic_DNA"/>
</dbReference>
<protein>
    <recommendedName>
        <fullName evidence="2">DUF6487 domain-containing protein</fullName>
    </recommendedName>
</protein>
<evidence type="ECO:0000256" key="1">
    <source>
        <dbReference type="SAM" id="Phobius"/>
    </source>
</evidence>
<keyword evidence="4" id="KW-1185">Reference proteome</keyword>
<gene>
    <name evidence="3" type="ORF">BED41_15895</name>
</gene>
<evidence type="ECO:0000313" key="4">
    <source>
        <dbReference type="Proteomes" id="UP000093044"/>
    </source>
</evidence>
<reference evidence="3" key="1">
    <citation type="submission" date="2016-08" db="EMBL/GenBank/DDBJ databases">
        <title>Complete genome of Cloacibacillus porcorum.</title>
        <authorList>
            <person name="Looft T."/>
            <person name="Bayles D.O."/>
            <person name="Alt D.P."/>
        </authorList>
    </citation>
    <scope>NUCLEOTIDE SEQUENCE [LARGE SCALE GENOMIC DNA]</scope>
    <source>
        <strain evidence="3">CL-84</strain>
    </source>
</reference>
<proteinExistence type="predicted"/>
<dbReference type="Pfam" id="PF20097">
    <property type="entry name" value="DUF6487"/>
    <property type="match status" value="1"/>
</dbReference>
<dbReference type="STRING" id="1197717.BED41_15895"/>
<dbReference type="Proteomes" id="UP000093044">
    <property type="component" value="Chromosome"/>
</dbReference>
<keyword evidence="1" id="KW-0472">Membrane</keyword>
<accession>A0A1B2I918</accession>
<dbReference type="AlphaFoldDB" id="A0A1B2I918"/>
<feature type="transmembrane region" description="Helical" evidence="1">
    <location>
        <begin position="21"/>
        <end position="40"/>
    </location>
</feature>
<evidence type="ECO:0000313" key="3">
    <source>
        <dbReference type="EMBL" id="ANZ46453.1"/>
    </source>
</evidence>